<dbReference type="EMBL" id="QXED01000007">
    <property type="protein sequence ID" value="RIV19895.1"/>
    <property type="molecule type" value="Genomic_DNA"/>
</dbReference>
<comment type="caution">
    <text evidence="2">The sequence shown here is derived from an EMBL/GenBank/DDBJ whole genome shotgun (WGS) entry which is preliminary data.</text>
</comment>
<dbReference type="Proteomes" id="UP000283523">
    <property type="component" value="Unassembled WGS sequence"/>
</dbReference>
<feature type="signal peptide" evidence="1">
    <location>
        <begin position="1"/>
        <end position="21"/>
    </location>
</feature>
<accession>A0A418M2M3</accession>
<keyword evidence="3" id="KW-1185">Reference proteome</keyword>
<evidence type="ECO:0000256" key="1">
    <source>
        <dbReference type="SAM" id="SignalP"/>
    </source>
</evidence>
<keyword evidence="1" id="KW-0732">Signal</keyword>
<reference evidence="2 3" key="1">
    <citation type="submission" date="2018-08" db="EMBL/GenBank/DDBJ databases">
        <title>Fibrisoma montanum sp. nov., isolated from Danxia mountain soil.</title>
        <authorList>
            <person name="Huang Y."/>
        </authorList>
    </citation>
    <scope>NUCLEOTIDE SEQUENCE [LARGE SCALE GENOMIC DNA]</scope>
    <source>
        <strain evidence="2 3">HYT19</strain>
    </source>
</reference>
<protein>
    <submittedName>
        <fullName evidence="2">Uncharacterized protein</fullName>
    </submittedName>
</protein>
<organism evidence="2 3">
    <name type="scientific">Fibrisoma montanum</name>
    <dbReference type="NCBI Taxonomy" id="2305895"/>
    <lineage>
        <taxon>Bacteria</taxon>
        <taxon>Pseudomonadati</taxon>
        <taxon>Bacteroidota</taxon>
        <taxon>Cytophagia</taxon>
        <taxon>Cytophagales</taxon>
        <taxon>Spirosomataceae</taxon>
        <taxon>Fibrisoma</taxon>
    </lineage>
</organism>
<evidence type="ECO:0000313" key="2">
    <source>
        <dbReference type="EMBL" id="RIV19895.1"/>
    </source>
</evidence>
<dbReference type="RefSeq" id="WP_119670180.1">
    <property type="nucleotide sequence ID" value="NZ_QXED01000007.1"/>
</dbReference>
<evidence type="ECO:0000313" key="3">
    <source>
        <dbReference type="Proteomes" id="UP000283523"/>
    </source>
</evidence>
<dbReference type="OrthoDB" id="639393at2"/>
<proteinExistence type="predicted"/>
<gene>
    <name evidence="2" type="ORF">DYU11_23535</name>
</gene>
<dbReference type="AlphaFoldDB" id="A0A418M2M3"/>
<feature type="chain" id="PRO_5019030181" evidence="1">
    <location>
        <begin position="22"/>
        <end position="128"/>
    </location>
</feature>
<sequence length="128" mass="14389">MKKLLSLFVLGLLCSGFIVSTAPDAGRRQTYYYFGCAMEQPAKGQPSRRLQLLYTDLYSTTGGEGDLKRLSSLFIGHVNKVCATGSGCMSELKTYTDAKEAEEKQSEIVSRFERTGKYDVKRIEYNFK</sequence>
<name>A0A418M2M3_9BACT</name>